<dbReference type="EMBL" id="JADOER010000002">
    <property type="protein sequence ID" value="MBT9310881.1"/>
    <property type="molecule type" value="Genomic_DNA"/>
</dbReference>
<name>A0ABS5XZ64_9CYAN</name>
<evidence type="ECO:0000313" key="13">
    <source>
        <dbReference type="Proteomes" id="UP001196661"/>
    </source>
</evidence>
<keyword evidence="7" id="KW-1133">Transmembrane helix</keyword>
<dbReference type="CDD" id="cd00082">
    <property type="entry name" value="HisKA"/>
    <property type="match status" value="1"/>
</dbReference>
<comment type="catalytic activity">
    <reaction evidence="1">
        <text>ATP + protein L-histidine = ADP + protein N-phospho-L-histidine.</text>
        <dbReference type="EC" id="2.7.13.3"/>
    </reaction>
</comment>
<comment type="caution">
    <text evidence="12">The sequence shown here is derived from an EMBL/GenBank/DDBJ whole genome shotgun (WGS) entry which is preliminary data.</text>
</comment>
<gene>
    <name evidence="12" type="ORF">IXB28_01570</name>
</gene>
<dbReference type="SUPFAM" id="SSF55874">
    <property type="entry name" value="ATPase domain of HSP90 chaperone/DNA topoisomerase II/histidine kinase"/>
    <property type="match status" value="1"/>
</dbReference>
<feature type="domain" description="Histidine kinase" evidence="11">
    <location>
        <begin position="217"/>
        <end position="471"/>
    </location>
</feature>
<keyword evidence="10" id="KW-0175">Coiled coil</keyword>
<reference evidence="12 13" key="1">
    <citation type="journal article" date="2021" name="Mar. Drugs">
        <title>Genome Reduction and Secondary Metabolism of the Marine Sponge-Associated Cyanobacterium Leptothoe.</title>
        <authorList>
            <person name="Konstantinou D."/>
            <person name="Popin R.V."/>
            <person name="Fewer D.P."/>
            <person name="Sivonen K."/>
            <person name="Gkelis S."/>
        </authorList>
    </citation>
    <scope>NUCLEOTIDE SEQUENCE [LARGE SCALE GENOMIC DNA]</scope>
    <source>
        <strain evidence="12 13">TAU-MAC 1615</strain>
    </source>
</reference>
<dbReference type="PROSITE" id="PS50109">
    <property type="entry name" value="HIS_KIN"/>
    <property type="match status" value="1"/>
</dbReference>
<dbReference type="RefSeq" id="WP_246559565.1">
    <property type="nucleotide sequence ID" value="NZ_JADOER010000002.1"/>
</dbReference>
<dbReference type="Pfam" id="PF02518">
    <property type="entry name" value="HATPase_c"/>
    <property type="match status" value="1"/>
</dbReference>
<dbReference type="PRINTS" id="PR00344">
    <property type="entry name" value="BCTRLSENSOR"/>
</dbReference>
<evidence type="ECO:0000256" key="9">
    <source>
        <dbReference type="ARBA" id="ARBA00023136"/>
    </source>
</evidence>
<dbReference type="InterPro" id="IPR004358">
    <property type="entry name" value="Sig_transdc_His_kin-like_C"/>
</dbReference>
<evidence type="ECO:0000256" key="1">
    <source>
        <dbReference type="ARBA" id="ARBA00000085"/>
    </source>
</evidence>
<evidence type="ECO:0000256" key="2">
    <source>
        <dbReference type="ARBA" id="ARBA00004141"/>
    </source>
</evidence>
<sequence length="472" mass="53126">MTLNTSKATAQQLKTQAVNAALVNISGRQRMLSQRAAMFSLMLANSRSPEEHQNLKLQLRHVVDLMESAHESLIYGNDELNLPKQKSAAITAIYFDAPFNVDQQIRAYLATVRSFFQLPETEITPTNSFLRRITDEASGRLLPALDAVVAQYQRENETAQVENKQQQLKLYQERCVAAEKAQKSAARAQETLVALQKAQVQLIQAEKMSSLGQMVAGIAHEINNPANFIHGNLPHVKRYVEAIGNCLKLYGKHYPSPNDEIQAYIQEIELDFITEDLEKTLASIDLGTDRIRDIVLSLRNFSRMDESERKSVDIHKGIDNTLLILRHRLKQQSYRPAIEIVREFGYLPHVECYSGQLNQVVMNILSNAIDALEDEFQNHPNTQKRLHIKICTEAYADGVVIKILDNGTGMSLETQHRIFDPFFTTKEVGKGTGMGMAISYQLISEKHNGTIECFSTEGEGTTFVIKLPNDPA</sequence>
<dbReference type="InterPro" id="IPR036890">
    <property type="entry name" value="HATPase_C_sf"/>
</dbReference>
<dbReference type="SMART" id="SM00387">
    <property type="entry name" value="HATPase_c"/>
    <property type="match status" value="1"/>
</dbReference>
<dbReference type="Proteomes" id="UP001196661">
    <property type="component" value="Unassembled WGS sequence"/>
</dbReference>
<keyword evidence="8" id="KW-0902">Two-component regulatory system</keyword>
<evidence type="ECO:0000256" key="3">
    <source>
        <dbReference type="ARBA" id="ARBA00012438"/>
    </source>
</evidence>
<feature type="coiled-coil region" evidence="10">
    <location>
        <begin position="149"/>
        <end position="198"/>
    </location>
</feature>
<keyword evidence="6" id="KW-0808">Transferase</keyword>
<evidence type="ECO:0000313" key="12">
    <source>
        <dbReference type="EMBL" id="MBT9310881.1"/>
    </source>
</evidence>
<dbReference type="EC" id="2.7.13.3" evidence="3"/>
<dbReference type="InterPro" id="IPR005467">
    <property type="entry name" value="His_kinase_dom"/>
</dbReference>
<dbReference type="InterPro" id="IPR036097">
    <property type="entry name" value="HisK_dim/P_sf"/>
</dbReference>
<dbReference type="InterPro" id="IPR029095">
    <property type="entry name" value="NarX-like_N"/>
</dbReference>
<dbReference type="PANTHER" id="PTHR43065">
    <property type="entry name" value="SENSOR HISTIDINE KINASE"/>
    <property type="match status" value="1"/>
</dbReference>
<dbReference type="Gene3D" id="1.10.287.130">
    <property type="match status" value="1"/>
</dbReference>
<dbReference type="SUPFAM" id="SSF47384">
    <property type="entry name" value="Homodimeric domain of signal transducing histidine kinase"/>
    <property type="match status" value="1"/>
</dbReference>
<dbReference type="InterPro" id="IPR003661">
    <property type="entry name" value="HisK_dim/P_dom"/>
</dbReference>
<evidence type="ECO:0000256" key="4">
    <source>
        <dbReference type="ARBA" id="ARBA00022553"/>
    </source>
</evidence>
<keyword evidence="4" id="KW-0597">Phosphoprotein</keyword>
<evidence type="ECO:0000259" key="11">
    <source>
        <dbReference type="PROSITE" id="PS50109"/>
    </source>
</evidence>
<evidence type="ECO:0000256" key="5">
    <source>
        <dbReference type="ARBA" id="ARBA00022692"/>
    </source>
</evidence>
<keyword evidence="5" id="KW-0812">Transmembrane</keyword>
<evidence type="ECO:0000256" key="10">
    <source>
        <dbReference type="SAM" id="Coils"/>
    </source>
</evidence>
<comment type="subcellular location">
    <subcellularLocation>
        <location evidence="2">Membrane</location>
        <topology evidence="2">Multi-pass membrane protein</topology>
    </subcellularLocation>
</comment>
<dbReference type="Pfam" id="PF13675">
    <property type="entry name" value="PilJ"/>
    <property type="match status" value="1"/>
</dbReference>
<keyword evidence="6" id="KW-0418">Kinase</keyword>
<keyword evidence="13" id="KW-1185">Reference proteome</keyword>
<dbReference type="Gene3D" id="3.30.565.10">
    <property type="entry name" value="Histidine kinase-like ATPase, C-terminal domain"/>
    <property type="match status" value="1"/>
</dbReference>
<accession>A0ABS5XZ64</accession>
<protein>
    <recommendedName>
        <fullName evidence="3">histidine kinase</fullName>
        <ecNumber evidence="3">2.7.13.3</ecNumber>
    </recommendedName>
</protein>
<proteinExistence type="predicted"/>
<evidence type="ECO:0000256" key="6">
    <source>
        <dbReference type="ARBA" id="ARBA00022777"/>
    </source>
</evidence>
<dbReference type="PANTHER" id="PTHR43065:SF50">
    <property type="entry name" value="HISTIDINE KINASE"/>
    <property type="match status" value="1"/>
</dbReference>
<evidence type="ECO:0000256" key="7">
    <source>
        <dbReference type="ARBA" id="ARBA00022989"/>
    </source>
</evidence>
<organism evidence="12 13">
    <name type="scientific">Leptothoe kymatousa TAU-MAC 1615</name>
    <dbReference type="NCBI Taxonomy" id="2364775"/>
    <lineage>
        <taxon>Bacteria</taxon>
        <taxon>Bacillati</taxon>
        <taxon>Cyanobacteriota</taxon>
        <taxon>Cyanophyceae</taxon>
        <taxon>Nodosilineales</taxon>
        <taxon>Cymatolegaceae</taxon>
        <taxon>Leptothoe</taxon>
        <taxon>Leptothoe kymatousa</taxon>
    </lineage>
</organism>
<evidence type="ECO:0000256" key="8">
    <source>
        <dbReference type="ARBA" id="ARBA00023012"/>
    </source>
</evidence>
<keyword evidence="9" id="KW-0472">Membrane</keyword>
<dbReference type="InterPro" id="IPR003594">
    <property type="entry name" value="HATPase_dom"/>
</dbReference>